<dbReference type="Gene3D" id="3.30.420.10">
    <property type="entry name" value="Ribonuclease H-like superfamily/Ribonuclease H"/>
    <property type="match status" value="1"/>
</dbReference>
<dbReference type="InterPro" id="IPR001584">
    <property type="entry name" value="Integrase_cat-core"/>
</dbReference>
<dbReference type="SUPFAM" id="SSF53098">
    <property type="entry name" value="Ribonuclease H-like"/>
    <property type="match status" value="1"/>
</dbReference>
<gene>
    <name evidence="3" type="ORF">WKW79_31490</name>
</gene>
<accession>A0ABU8XHZ9</accession>
<feature type="region of interest" description="Disordered" evidence="1">
    <location>
        <begin position="487"/>
        <end position="539"/>
    </location>
</feature>
<dbReference type="InterPro" id="IPR036397">
    <property type="entry name" value="RNaseH_sf"/>
</dbReference>
<dbReference type="Proteomes" id="UP001367030">
    <property type="component" value="Unassembled WGS sequence"/>
</dbReference>
<evidence type="ECO:0000259" key="2">
    <source>
        <dbReference type="PROSITE" id="PS50994"/>
    </source>
</evidence>
<name>A0ABU8XHZ9_9BURK</name>
<evidence type="ECO:0000256" key="1">
    <source>
        <dbReference type="SAM" id="MobiDB-lite"/>
    </source>
</evidence>
<evidence type="ECO:0000313" key="4">
    <source>
        <dbReference type="Proteomes" id="UP001367030"/>
    </source>
</evidence>
<keyword evidence="4" id="KW-1185">Reference proteome</keyword>
<dbReference type="SUPFAM" id="SSF50610">
    <property type="entry name" value="mu transposase, C-terminal domain"/>
    <property type="match status" value="1"/>
</dbReference>
<dbReference type="InterPro" id="IPR009004">
    <property type="entry name" value="Transposase_Mu_C"/>
</dbReference>
<feature type="compositionally biased region" description="Pro residues" evidence="1">
    <location>
        <begin position="505"/>
        <end position="516"/>
    </location>
</feature>
<dbReference type="InterPro" id="IPR012337">
    <property type="entry name" value="RNaseH-like_sf"/>
</dbReference>
<dbReference type="EMBL" id="JBBKZS010000024">
    <property type="protein sequence ID" value="MEJ8859131.1"/>
    <property type="molecule type" value="Genomic_DNA"/>
</dbReference>
<reference evidence="3 4" key="1">
    <citation type="submission" date="2024-03" db="EMBL/GenBank/DDBJ databases">
        <title>Novel species of the genus Variovorax.</title>
        <authorList>
            <person name="Liu Q."/>
            <person name="Xin Y.-H."/>
        </authorList>
    </citation>
    <scope>NUCLEOTIDE SEQUENCE [LARGE SCALE GENOMIC DNA]</scope>
    <source>
        <strain evidence="3 4">KACC 18901</strain>
    </source>
</reference>
<feature type="domain" description="Integrase catalytic" evidence="2">
    <location>
        <begin position="145"/>
        <end position="357"/>
    </location>
</feature>
<dbReference type="InterPro" id="IPR015378">
    <property type="entry name" value="Transposase-like_Mu_C"/>
</dbReference>
<comment type="caution">
    <text evidence="3">The sequence shown here is derived from an EMBL/GenBank/DDBJ whole genome shotgun (WGS) entry which is preliminary data.</text>
</comment>
<sequence length="539" mass="60831">MPSSPAVTERAIQIASVLRPLGTNPLTREQALAASKLLDVHWTHVYRLRKRFLASPVVSSIAPRKKGRKHGTRLAPDAESIVQSALHEWLPKQRELAHPLLDLCTEIGRRCKVAGIKAPSRNTVAARWAAYREEQAALLANDPSAQQAPGNFIAQAVLDIVQIDHTQSDAFVVDPWFRRSIGRPWLTLAIDVASRCVVGCYVGMERPNAGTVALLLSRIALPKAPWLKTLGVDASWPMQGIPKILHLDNAAEFKSKALRAGCVQYGIDLMYRPVGRPHFGGHIERLNRTLMQRLKGLPGATGNSTKGRKAKKPEETAALTLKEFERWLAVEIAVRYHHSPHRGLMGATPANAWQTMVEVQPPRELRPGPEEAWNWLVHFMPLTDRTVQGNGVTIFHIRYWHPIFAAWRVERKKVLVRYHPEDLSRIFVSINGRLYLEARCADLRRPAISLWEQRAICRILRGDKQPVSEASIFKAIEAQRQIVAKARSDTRLQRRETPHRKPKSRPPPWAPAPDPDPLTEPEVDYGKPLKPFNVEVWRE</sequence>
<proteinExistence type="predicted"/>
<organism evidence="3 4">
    <name type="scientific">Variovorax robiniae</name>
    <dbReference type="NCBI Taxonomy" id="1836199"/>
    <lineage>
        <taxon>Bacteria</taxon>
        <taxon>Pseudomonadati</taxon>
        <taxon>Pseudomonadota</taxon>
        <taxon>Betaproteobacteria</taxon>
        <taxon>Burkholderiales</taxon>
        <taxon>Comamonadaceae</taxon>
        <taxon>Variovorax</taxon>
    </lineage>
</organism>
<evidence type="ECO:0000313" key="3">
    <source>
        <dbReference type="EMBL" id="MEJ8859131.1"/>
    </source>
</evidence>
<dbReference type="PROSITE" id="PS50994">
    <property type="entry name" value="INTEGRASE"/>
    <property type="match status" value="1"/>
</dbReference>
<protein>
    <submittedName>
        <fullName evidence="3">Mu transposase C-terminal domain-containing protein</fullName>
    </submittedName>
</protein>
<dbReference type="Pfam" id="PF09299">
    <property type="entry name" value="Mu-transpos_C"/>
    <property type="match status" value="1"/>
</dbReference>
<dbReference type="RefSeq" id="WP_340339176.1">
    <property type="nucleotide sequence ID" value="NZ_JBBKZS010000024.1"/>
</dbReference>
<feature type="compositionally biased region" description="Basic and acidic residues" evidence="1">
    <location>
        <begin position="487"/>
        <end position="496"/>
    </location>
</feature>